<keyword evidence="8 11" id="KW-1133">Transmembrane helix</keyword>
<evidence type="ECO:0000256" key="1">
    <source>
        <dbReference type="ARBA" id="ARBA00004383"/>
    </source>
</evidence>
<dbReference type="GO" id="GO:0005886">
    <property type="term" value="C:plasma membrane"/>
    <property type="evidence" value="ECO:0007669"/>
    <property type="project" value="UniProtKB-SubCell"/>
</dbReference>
<evidence type="ECO:0000256" key="11">
    <source>
        <dbReference type="SAM" id="Phobius"/>
    </source>
</evidence>
<protein>
    <submittedName>
        <fullName evidence="13">Putative TonB-like protein</fullName>
    </submittedName>
</protein>
<gene>
    <name evidence="13" type="ORF">CARN3_1401</name>
</gene>
<keyword evidence="5" id="KW-0997">Cell inner membrane</keyword>
<name>E6PZM0_9ZZZZ</name>
<organism evidence="13">
    <name type="scientific">mine drainage metagenome</name>
    <dbReference type="NCBI Taxonomy" id="410659"/>
    <lineage>
        <taxon>unclassified sequences</taxon>
        <taxon>metagenomes</taxon>
        <taxon>ecological metagenomes</taxon>
    </lineage>
</organism>
<dbReference type="Gene3D" id="3.30.1150.10">
    <property type="match status" value="1"/>
</dbReference>
<evidence type="ECO:0000256" key="3">
    <source>
        <dbReference type="ARBA" id="ARBA00022448"/>
    </source>
</evidence>
<evidence type="ECO:0000256" key="4">
    <source>
        <dbReference type="ARBA" id="ARBA00022475"/>
    </source>
</evidence>
<keyword evidence="4" id="KW-1003">Cell membrane</keyword>
<comment type="subcellular location">
    <subcellularLocation>
        <location evidence="1">Cell inner membrane</location>
        <topology evidence="1">Single-pass membrane protein</topology>
        <orientation evidence="1">Periplasmic side</orientation>
    </subcellularLocation>
</comment>
<dbReference type="EMBL" id="CABN01000129">
    <property type="protein sequence ID" value="CBI00379.1"/>
    <property type="molecule type" value="Genomic_DNA"/>
</dbReference>
<dbReference type="PROSITE" id="PS52015">
    <property type="entry name" value="TONB_CTD"/>
    <property type="match status" value="1"/>
</dbReference>
<evidence type="ECO:0000256" key="7">
    <source>
        <dbReference type="ARBA" id="ARBA00022927"/>
    </source>
</evidence>
<evidence type="ECO:0000256" key="5">
    <source>
        <dbReference type="ARBA" id="ARBA00022519"/>
    </source>
</evidence>
<dbReference type="Pfam" id="PF03544">
    <property type="entry name" value="TonB_C"/>
    <property type="match status" value="1"/>
</dbReference>
<feature type="compositionally biased region" description="Pro residues" evidence="10">
    <location>
        <begin position="75"/>
        <end position="86"/>
    </location>
</feature>
<keyword evidence="6 11" id="KW-0812">Transmembrane</keyword>
<keyword evidence="3" id="KW-0813">Transport</keyword>
<feature type="region of interest" description="Disordered" evidence="10">
    <location>
        <begin position="70"/>
        <end position="91"/>
    </location>
</feature>
<dbReference type="SUPFAM" id="SSF74653">
    <property type="entry name" value="TolA/TonB C-terminal domain"/>
    <property type="match status" value="1"/>
</dbReference>
<dbReference type="NCBIfam" id="TIGR01352">
    <property type="entry name" value="tonB_Cterm"/>
    <property type="match status" value="1"/>
</dbReference>
<dbReference type="InterPro" id="IPR006260">
    <property type="entry name" value="TonB/TolA_C"/>
</dbReference>
<dbReference type="InterPro" id="IPR037682">
    <property type="entry name" value="TonB_C"/>
</dbReference>
<evidence type="ECO:0000313" key="13">
    <source>
        <dbReference type="EMBL" id="CBI00379.1"/>
    </source>
</evidence>
<keyword evidence="9 11" id="KW-0472">Membrane</keyword>
<dbReference type="PANTHER" id="PTHR33446">
    <property type="entry name" value="PROTEIN TONB-RELATED"/>
    <property type="match status" value="1"/>
</dbReference>
<evidence type="ECO:0000256" key="9">
    <source>
        <dbReference type="ARBA" id="ARBA00023136"/>
    </source>
</evidence>
<evidence type="ECO:0000256" key="6">
    <source>
        <dbReference type="ARBA" id="ARBA00022692"/>
    </source>
</evidence>
<evidence type="ECO:0000259" key="12">
    <source>
        <dbReference type="PROSITE" id="PS52015"/>
    </source>
</evidence>
<feature type="transmembrane region" description="Helical" evidence="11">
    <location>
        <begin position="23"/>
        <end position="45"/>
    </location>
</feature>
<dbReference type="AlphaFoldDB" id="E6PZM0"/>
<accession>E6PZM0</accession>
<evidence type="ECO:0000256" key="2">
    <source>
        <dbReference type="ARBA" id="ARBA00006555"/>
    </source>
</evidence>
<proteinExistence type="inferred from homology"/>
<reference evidence="13" key="1">
    <citation type="submission" date="2009-10" db="EMBL/GenBank/DDBJ databases">
        <title>Diversity of trophic interactions inside an arsenic-rich microbial ecosystem.</title>
        <authorList>
            <person name="Bertin P.N."/>
            <person name="Heinrich-Salmeron A."/>
            <person name="Pelletier E."/>
            <person name="Goulhen-Chollet F."/>
            <person name="Arsene-Ploetze F."/>
            <person name="Gallien S."/>
            <person name="Calteau A."/>
            <person name="Vallenet D."/>
            <person name="Casiot C."/>
            <person name="Chane-Woon-Ming B."/>
            <person name="Giloteaux L."/>
            <person name="Barakat M."/>
            <person name="Bonnefoy V."/>
            <person name="Bruneel O."/>
            <person name="Chandler M."/>
            <person name="Cleiss J."/>
            <person name="Duran R."/>
            <person name="Elbaz-Poulichet F."/>
            <person name="Fonknechten N."/>
            <person name="Lauga B."/>
            <person name="Mornico D."/>
            <person name="Ortet P."/>
            <person name="Schaeffer C."/>
            <person name="Siguier P."/>
            <person name="Alexander Thil Smith A."/>
            <person name="Van Dorsselaer A."/>
            <person name="Weissenbach J."/>
            <person name="Medigue C."/>
            <person name="Le Paslier D."/>
        </authorList>
    </citation>
    <scope>NUCLEOTIDE SEQUENCE</scope>
</reference>
<comment type="caution">
    <text evidence="13">The sequence shown here is derived from an EMBL/GenBank/DDBJ whole genome shotgun (WGS) entry which is preliminary data.</text>
</comment>
<comment type="similarity">
    <text evidence="2">Belongs to the TonB family.</text>
</comment>
<feature type="domain" description="TonB C-terminal" evidence="12">
    <location>
        <begin position="260"/>
        <end position="349"/>
    </location>
</feature>
<dbReference type="GO" id="GO:0055085">
    <property type="term" value="P:transmembrane transport"/>
    <property type="evidence" value="ECO:0007669"/>
    <property type="project" value="InterPro"/>
</dbReference>
<evidence type="ECO:0000256" key="10">
    <source>
        <dbReference type="SAM" id="MobiDB-lite"/>
    </source>
</evidence>
<dbReference type="InterPro" id="IPR051045">
    <property type="entry name" value="TonB-dependent_transducer"/>
</dbReference>
<evidence type="ECO:0000256" key="8">
    <source>
        <dbReference type="ARBA" id="ARBA00022989"/>
    </source>
</evidence>
<sequence length="349" mass="36382">MQTYPDVPQMRLGLLPEPERNPVTFVASAVLNIALLALLLILGTLAHHVIEQRRMESTLLELPVSKPPEIKVKTPPAPKIPPPPLPQTVKLEPPRINVPREEIKPDIKPLPVMKETAALPNMPVAKPQIVLAPQPKAALAMAAAPAITPQARPSTAAVHFGDMNGAKPNPNANRPATVAALGNPFGGNQGAATTPRGVVGSTGFGNGTKSGSNAGSMGHVASAGIPGGSTQTAGFTGKVASAGIPGVVKPAAPAMAVQEVKTTPPVLINSNKPEYTSEARQLKIQGDVVLRVTITTTGQIIVRNIVHGLGHGLDESAIHSASTYRFQPATRNGQPVEYTTNIIIKFQTA</sequence>
<keyword evidence="7" id="KW-0653">Protein transport</keyword>
<dbReference type="GO" id="GO:0015031">
    <property type="term" value="P:protein transport"/>
    <property type="evidence" value="ECO:0007669"/>
    <property type="project" value="UniProtKB-KW"/>
</dbReference>